<dbReference type="OrthoDB" id="88700at2759"/>
<dbReference type="AlphaFoldDB" id="A0A485LQ42"/>
<dbReference type="InterPro" id="IPR036770">
    <property type="entry name" value="Ankyrin_rpt-contain_sf"/>
</dbReference>
<dbReference type="SUPFAM" id="SSF48403">
    <property type="entry name" value="Ankyrin repeat"/>
    <property type="match status" value="1"/>
</dbReference>
<name>A0A485LQ42_9STRA</name>
<accession>A0A485LQ42</accession>
<evidence type="ECO:0000313" key="3">
    <source>
        <dbReference type="Proteomes" id="UP000332933"/>
    </source>
</evidence>
<dbReference type="EMBL" id="CAADRA010007351">
    <property type="protein sequence ID" value="VFU00568.1"/>
    <property type="molecule type" value="Genomic_DNA"/>
</dbReference>
<protein>
    <submittedName>
        <fullName evidence="2">Aste57867_23925 protein</fullName>
    </submittedName>
</protein>
<dbReference type="EMBL" id="VJMH01007325">
    <property type="protein sequence ID" value="KAF0684079.1"/>
    <property type="molecule type" value="Genomic_DNA"/>
</dbReference>
<gene>
    <name evidence="2" type="primary">Aste57867_23925</name>
    <name evidence="1" type="ORF">As57867_023852</name>
    <name evidence="2" type="ORF">ASTE57867_23925</name>
</gene>
<reference evidence="2 3" key="1">
    <citation type="submission" date="2019-03" db="EMBL/GenBank/DDBJ databases">
        <authorList>
            <person name="Gaulin E."/>
            <person name="Dumas B."/>
        </authorList>
    </citation>
    <scope>NUCLEOTIDE SEQUENCE [LARGE SCALE GENOMIC DNA]</scope>
    <source>
        <strain evidence="2">CBS 568.67</strain>
    </source>
</reference>
<dbReference type="InterPro" id="IPR052050">
    <property type="entry name" value="SecEffector_AnkRepeat"/>
</dbReference>
<dbReference type="InterPro" id="IPR002110">
    <property type="entry name" value="Ankyrin_rpt"/>
</dbReference>
<keyword evidence="3" id="KW-1185">Reference proteome</keyword>
<proteinExistence type="predicted"/>
<dbReference type="PANTHER" id="PTHR46586:SF3">
    <property type="entry name" value="ANKYRIN REPEAT-CONTAINING PROTEIN"/>
    <property type="match status" value="1"/>
</dbReference>
<dbReference type="Proteomes" id="UP000332933">
    <property type="component" value="Unassembled WGS sequence"/>
</dbReference>
<organism evidence="2 3">
    <name type="scientific">Aphanomyces stellatus</name>
    <dbReference type="NCBI Taxonomy" id="120398"/>
    <lineage>
        <taxon>Eukaryota</taxon>
        <taxon>Sar</taxon>
        <taxon>Stramenopiles</taxon>
        <taxon>Oomycota</taxon>
        <taxon>Saprolegniomycetes</taxon>
        <taxon>Saprolegniales</taxon>
        <taxon>Verrucalvaceae</taxon>
        <taxon>Aphanomyces</taxon>
    </lineage>
</organism>
<reference evidence="1" key="2">
    <citation type="submission" date="2019-06" db="EMBL/GenBank/DDBJ databases">
        <title>Genomics analysis of Aphanomyces spp. identifies a new class of oomycete effector associated with host adaptation.</title>
        <authorList>
            <person name="Gaulin E."/>
        </authorList>
    </citation>
    <scope>NUCLEOTIDE SEQUENCE</scope>
    <source>
        <strain evidence="1">CBS 578.67</strain>
    </source>
</reference>
<dbReference type="PANTHER" id="PTHR46586">
    <property type="entry name" value="ANKYRIN REPEAT-CONTAINING PROTEIN"/>
    <property type="match status" value="1"/>
</dbReference>
<dbReference type="Pfam" id="PF12796">
    <property type="entry name" value="Ank_2"/>
    <property type="match status" value="1"/>
</dbReference>
<dbReference type="Gene3D" id="1.25.40.20">
    <property type="entry name" value="Ankyrin repeat-containing domain"/>
    <property type="match status" value="2"/>
</dbReference>
<sequence>MSAFTSLVACEDMFLTITQYQPGTAPHMKPFMQFIFDHHINTGVNPRHEDTCPTDLLTRDYPFLLEQMAAFGRALDPWFAHHGLDGIPRLIRTDERLRIAVLFYTILHNNVTLFAFLRRQKKALYCFPHYTRIAAWMGSLPILQYIQAHGIGDWGPAIIDWAAYQGNLEVIQWLHATRNDGCTTQAMDGAARYGHQHVVEWLHHNRTEGCTTIALDQAATYGYTELVQWLHVHRTEGCTKVALDYACYRGHTAIVEFLLAHRSEGQVPAAMVSAACAGHVHLVELLYDNGGASTRRRALEVAARCKRVDVCRFLLTKCTPEEAAIDDFSTRYWMHESGLAPYAKTRTTQPLPPLAPTQPPAGLLAKLSTFFA</sequence>
<dbReference type="Pfam" id="PF13637">
    <property type="entry name" value="Ank_4"/>
    <property type="match status" value="1"/>
</dbReference>
<evidence type="ECO:0000313" key="1">
    <source>
        <dbReference type="EMBL" id="KAF0684079.1"/>
    </source>
</evidence>
<evidence type="ECO:0000313" key="2">
    <source>
        <dbReference type="EMBL" id="VFU00568.1"/>
    </source>
</evidence>